<dbReference type="InterPro" id="IPR000719">
    <property type="entry name" value="Prot_kinase_dom"/>
</dbReference>
<evidence type="ECO:0000256" key="4">
    <source>
        <dbReference type="ARBA" id="ARBA00022840"/>
    </source>
</evidence>
<keyword evidence="4" id="KW-0067">ATP-binding</keyword>
<organism evidence="7 8">
    <name type="scientific">Novosphingobium album</name>
    <name type="common">ex Liu et al. 2023</name>
    <dbReference type="NCBI Taxonomy" id="3031130"/>
    <lineage>
        <taxon>Bacteria</taxon>
        <taxon>Pseudomonadati</taxon>
        <taxon>Pseudomonadota</taxon>
        <taxon>Alphaproteobacteria</taxon>
        <taxon>Sphingomonadales</taxon>
        <taxon>Sphingomonadaceae</taxon>
        <taxon>Novosphingobium</taxon>
    </lineage>
</organism>
<evidence type="ECO:0000313" key="8">
    <source>
        <dbReference type="Proteomes" id="UP001216253"/>
    </source>
</evidence>
<reference evidence="7 8" key="1">
    <citation type="submission" date="2023-03" db="EMBL/GenBank/DDBJ databases">
        <title>NovoSphingobium album sp. nov. isolated from polycyclic aromatic hydrocarbons- and heavy-metal polluted soil.</title>
        <authorList>
            <person name="Liu Z."/>
            <person name="Wang K."/>
        </authorList>
    </citation>
    <scope>NUCLEOTIDE SEQUENCE [LARGE SCALE GENOMIC DNA]</scope>
    <source>
        <strain evidence="7 8">H3SJ31-1</strain>
    </source>
</reference>
<feature type="region of interest" description="Disordered" evidence="5">
    <location>
        <begin position="372"/>
        <end position="398"/>
    </location>
</feature>
<feature type="region of interest" description="Disordered" evidence="5">
    <location>
        <begin position="316"/>
        <end position="339"/>
    </location>
</feature>
<comment type="caution">
    <text evidence="7">The sequence shown here is derived from an EMBL/GenBank/DDBJ whole genome shotgun (WGS) entry which is preliminary data.</text>
</comment>
<dbReference type="Pfam" id="PF00069">
    <property type="entry name" value="Pkinase"/>
    <property type="match status" value="1"/>
</dbReference>
<dbReference type="GO" id="GO:0016301">
    <property type="term" value="F:kinase activity"/>
    <property type="evidence" value="ECO:0007669"/>
    <property type="project" value="UniProtKB-KW"/>
</dbReference>
<feature type="compositionally biased region" description="Pro residues" evidence="5">
    <location>
        <begin position="322"/>
        <end position="336"/>
    </location>
</feature>
<evidence type="ECO:0000256" key="5">
    <source>
        <dbReference type="SAM" id="MobiDB-lite"/>
    </source>
</evidence>
<evidence type="ECO:0000313" key="7">
    <source>
        <dbReference type="EMBL" id="MDE8653693.1"/>
    </source>
</evidence>
<dbReference type="PANTHER" id="PTHR43289">
    <property type="entry name" value="MITOGEN-ACTIVATED PROTEIN KINASE KINASE KINASE 20-RELATED"/>
    <property type="match status" value="1"/>
</dbReference>
<name>A0ABT5WV12_9SPHN</name>
<dbReference type="CDD" id="cd14014">
    <property type="entry name" value="STKc_PknB_like"/>
    <property type="match status" value="1"/>
</dbReference>
<sequence>MPDNKNKPAAPGHEATVLMSSTGVEITGFGAAHPDGGRRTLNVGDVLNNMFKVERFIARGGMGEVFEGINIASDERVAIKVMLPGHAGDSKLLALFRREARTLTRLNHPALVQYRVLAQEPRLGVFYIVTEFVDGANLSDVIGRLDPTPRDLLAFTRRLATGLEAAHTLGAIHRDLSPDNVMLQGGLLSGARIIDFGIAKELNDNAATIIGDSFAGKLNYVAPEQLGDFNRTIGPWTDVYSLGLVVLAVATHRHVDMGGTLVSAVDRRRAGPDLSETPEEVRPLLARMLKPNPEERIQSMHELLDLITSIEAGRPIENASPQPVPHQPEPVPPATAQPPAIAEPENIEESPGVAAAAWSAEPAAIEPLAEAPALPGPEAKPATPLPQPSARPAKEPGTGGGRLPVILAGGAVAVPVIAAALWFTVFSGKDDGLAADEQRALAPSDRDSPQIRAGLAAALPTIGCAWLDLADVRGSGQATTAVLRGVSGNPADLKRQIGRVLTDRKLALPTLDTTQVASIAGSECVLLDALRQIRSPAGGTLFVPQQKIEMTKPAIGDAAGATVTAEFNLADPTLDLALLGIESSGKLTQLTTGRRELVANSEDLGNGRYRVSLDVDHTGWSGLIVLTGSQPFDRKLLAGAPGSRTGDWSQQFLAAAKERNWKAEMIWFRVVDEQPN</sequence>
<proteinExistence type="predicted"/>
<accession>A0ABT5WV12</accession>
<feature type="compositionally biased region" description="Low complexity" evidence="5">
    <location>
        <begin position="372"/>
        <end position="382"/>
    </location>
</feature>
<protein>
    <submittedName>
        <fullName evidence="7">Protein kinase</fullName>
    </submittedName>
</protein>
<dbReference type="PROSITE" id="PS50011">
    <property type="entry name" value="PROTEIN_KINASE_DOM"/>
    <property type="match status" value="1"/>
</dbReference>
<dbReference type="Gene3D" id="3.30.200.20">
    <property type="entry name" value="Phosphorylase Kinase, domain 1"/>
    <property type="match status" value="1"/>
</dbReference>
<evidence type="ECO:0000256" key="2">
    <source>
        <dbReference type="ARBA" id="ARBA00022741"/>
    </source>
</evidence>
<dbReference type="SUPFAM" id="SSF56112">
    <property type="entry name" value="Protein kinase-like (PK-like)"/>
    <property type="match status" value="1"/>
</dbReference>
<keyword evidence="2" id="KW-0547">Nucleotide-binding</keyword>
<gene>
    <name evidence="7" type="ORF">PYV00_18510</name>
</gene>
<dbReference type="RefSeq" id="WP_275229776.1">
    <property type="nucleotide sequence ID" value="NZ_JARESE010000062.1"/>
</dbReference>
<feature type="domain" description="Protein kinase" evidence="6">
    <location>
        <begin position="51"/>
        <end position="308"/>
    </location>
</feature>
<evidence type="ECO:0000259" key="6">
    <source>
        <dbReference type="PROSITE" id="PS50011"/>
    </source>
</evidence>
<dbReference type="InterPro" id="IPR011009">
    <property type="entry name" value="Kinase-like_dom_sf"/>
</dbReference>
<dbReference type="EMBL" id="JARESE010000062">
    <property type="protein sequence ID" value="MDE8653693.1"/>
    <property type="molecule type" value="Genomic_DNA"/>
</dbReference>
<keyword evidence="1" id="KW-0808">Transferase</keyword>
<dbReference type="Proteomes" id="UP001216253">
    <property type="component" value="Unassembled WGS sequence"/>
</dbReference>
<dbReference type="Gene3D" id="1.10.510.10">
    <property type="entry name" value="Transferase(Phosphotransferase) domain 1"/>
    <property type="match status" value="1"/>
</dbReference>
<evidence type="ECO:0000256" key="3">
    <source>
        <dbReference type="ARBA" id="ARBA00022777"/>
    </source>
</evidence>
<dbReference type="PANTHER" id="PTHR43289:SF6">
    <property type="entry name" value="SERINE_THREONINE-PROTEIN KINASE NEKL-3"/>
    <property type="match status" value="1"/>
</dbReference>
<keyword evidence="8" id="KW-1185">Reference proteome</keyword>
<keyword evidence="3 7" id="KW-0418">Kinase</keyword>
<evidence type="ECO:0000256" key="1">
    <source>
        <dbReference type="ARBA" id="ARBA00022679"/>
    </source>
</evidence>